<reference evidence="1" key="1">
    <citation type="submission" date="2020-05" db="EMBL/GenBank/DDBJ databases">
        <authorList>
            <person name="Chiriac C."/>
            <person name="Salcher M."/>
            <person name="Ghai R."/>
            <person name="Kavagutti S V."/>
        </authorList>
    </citation>
    <scope>NUCLEOTIDE SEQUENCE</scope>
</reference>
<organism evidence="1">
    <name type="scientific">freshwater metagenome</name>
    <dbReference type="NCBI Taxonomy" id="449393"/>
    <lineage>
        <taxon>unclassified sequences</taxon>
        <taxon>metagenomes</taxon>
        <taxon>ecological metagenomes</taxon>
    </lineage>
</organism>
<dbReference type="EMBL" id="CAEZSO010000060">
    <property type="protein sequence ID" value="CAB4541013.1"/>
    <property type="molecule type" value="Genomic_DNA"/>
</dbReference>
<accession>A0A6J6BRG0</accession>
<evidence type="ECO:0000313" key="1">
    <source>
        <dbReference type="EMBL" id="CAB4541013.1"/>
    </source>
</evidence>
<protein>
    <submittedName>
        <fullName evidence="1">Unannotated protein</fullName>
    </submittedName>
</protein>
<sequence length="150" mass="16309">MHFTTDARVGKQFLDIEQSAGLAIDGVVRTTIAEHRARNSDFGVLNGKRPIGVINGQHDFGTAKRCALSGSSEDDVVHLAATQRLGALLAHHPGEGIHHIGFTRAVGAHHARNARFEAQRRRRCEGFESSHCQTFQMHALNSVKAPAGTR</sequence>
<proteinExistence type="predicted"/>
<gene>
    <name evidence="1" type="ORF">UFOPK1446_00405</name>
</gene>
<dbReference type="AntiFam" id="ANF00091">
    <property type="entry name" value="Shadow ORF (opposite smc)"/>
</dbReference>
<dbReference type="AlphaFoldDB" id="A0A6J6BRG0"/>
<name>A0A6J6BRG0_9ZZZZ</name>
<dbReference type="AntiFam" id="ANF00168">
    <property type="entry name" value="Shadow ORF (opposite smc)"/>
</dbReference>